<dbReference type="Proteomes" id="UP000612585">
    <property type="component" value="Unassembled WGS sequence"/>
</dbReference>
<keyword evidence="4" id="KW-1185">Reference proteome</keyword>
<feature type="region of interest" description="Disordered" evidence="1">
    <location>
        <begin position="20"/>
        <end position="43"/>
    </location>
</feature>
<reference evidence="3" key="1">
    <citation type="submission" date="2021-01" db="EMBL/GenBank/DDBJ databases">
        <title>Whole genome shotgun sequence of Virgisporangium aurantiacum NBRC 16421.</title>
        <authorList>
            <person name="Komaki H."/>
            <person name="Tamura T."/>
        </authorList>
    </citation>
    <scope>NUCLEOTIDE SEQUENCE</scope>
    <source>
        <strain evidence="3">NBRC 16421</strain>
    </source>
</reference>
<organism evidence="3 4">
    <name type="scientific">Virgisporangium aurantiacum</name>
    <dbReference type="NCBI Taxonomy" id="175570"/>
    <lineage>
        <taxon>Bacteria</taxon>
        <taxon>Bacillati</taxon>
        <taxon>Actinomycetota</taxon>
        <taxon>Actinomycetes</taxon>
        <taxon>Micromonosporales</taxon>
        <taxon>Micromonosporaceae</taxon>
        <taxon>Virgisporangium</taxon>
    </lineage>
</organism>
<keyword evidence="2" id="KW-0812">Transmembrane</keyword>
<keyword evidence="2" id="KW-1133">Transmembrane helix</keyword>
<evidence type="ECO:0000256" key="1">
    <source>
        <dbReference type="SAM" id="MobiDB-lite"/>
    </source>
</evidence>
<evidence type="ECO:0000313" key="3">
    <source>
        <dbReference type="EMBL" id="GIJ53983.1"/>
    </source>
</evidence>
<proteinExistence type="predicted"/>
<evidence type="ECO:0000256" key="2">
    <source>
        <dbReference type="SAM" id="Phobius"/>
    </source>
</evidence>
<evidence type="ECO:0000313" key="4">
    <source>
        <dbReference type="Proteomes" id="UP000612585"/>
    </source>
</evidence>
<sequence>MVRVDGYCPTSFVAGHRSGQAITPGQVQPGRSARTTRPAGIPFSPMRTRRIAIGCRRTGWASTVASAPDPLLALDLTLQPEPGWTTSPESPLPFRIPGTTQASRIPTPSVPPSGERDLTLADLTIGRRNLAWNDNPGWPNHLEIDWTRIARGHTPRHARRRLRALPYRAFTWTGAGILTAVLLTVLITTISELIK</sequence>
<dbReference type="AlphaFoldDB" id="A0A8J4DY21"/>
<comment type="caution">
    <text evidence="3">The sequence shown here is derived from an EMBL/GenBank/DDBJ whole genome shotgun (WGS) entry which is preliminary data.</text>
</comment>
<dbReference type="EMBL" id="BOPG01000009">
    <property type="protein sequence ID" value="GIJ53983.1"/>
    <property type="molecule type" value="Genomic_DNA"/>
</dbReference>
<accession>A0A8J4DY21</accession>
<gene>
    <name evidence="3" type="ORF">Vau01_014990</name>
</gene>
<protein>
    <submittedName>
        <fullName evidence="3">Uncharacterized protein</fullName>
    </submittedName>
</protein>
<keyword evidence="2" id="KW-0472">Membrane</keyword>
<name>A0A8J4DY21_9ACTN</name>
<feature type="transmembrane region" description="Helical" evidence="2">
    <location>
        <begin position="169"/>
        <end position="190"/>
    </location>
</feature>